<keyword evidence="4 8" id="KW-0812">Transmembrane</keyword>
<dbReference type="AlphaFoldDB" id="A0A1V6T195"/>
<dbReference type="GO" id="GO:0005351">
    <property type="term" value="F:carbohydrate:proton symporter activity"/>
    <property type="evidence" value="ECO:0007669"/>
    <property type="project" value="TreeGrafter"/>
</dbReference>
<dbReference type="PANTHER" id="PTHR48022:SF45">
    <property type="entry name" value="MAJOR FACILITATOR SUPERFAMILY (MFS) PROFILE DOMAIN-CONTAINING PROTEIN-RELATED"/>
    <property type="match status" value="1"/>
</dbReference>
<keyword evidence="11" id="KW-1185">Reference proteome</keyword>
<dbReference type="InterPro" id="IPR050360">
    <property type="entry name" value="MFS_Sugar_Transporters"/>
</dbReference>
<dbReference type="Proteomes" id="UP000191285">
    <property type="component" value="Unassembled WGS sequence"/>
</dbReference>
<comment type="subcellular location">
    <subcellularLocation>
        <location evidence="1">Membrane</location>
        <topology evidence="1">Multi-pass membrane protein</topology>
    </subcellularLocation>
</comment>
<gene>
    <name evidence="10" type="ORF">PENSTE_c015G07395</name>
</gene>
<reference evidence="11" key="1">
    <citation type="journal article" date="2017" name="Nat. Microbiol.">
        <title>Global analysis of biosynthetic gene clusters reveals vast potential of secondary metabolite production in Penicillium species.</title>
        <authorList>
            <person name="Nielsen J.C."/>
            <person name="Grijseels S."/>
            <person name="Prigent S."/>
            <person name="Ji B."/>
            <person name="Dainat J."/>
            <person name="Nielsen K.F."/>
            <person name="Frisvad J.C."/>
            <person name="Workman M."/>
            <person name="Nielsen J."/>
        </authorList>
    </citation>
    <scope>NUCLEOTIDE SEQUENCE [LARGE SCALE GENOMIC DNA]</scope>
    <source>
        <strain evidence="11">IBT 24891</strain>
    </source>
</reference>
<feature type="transmembrane region" description="Helical" evidence="8">
    <location>
        <begin position="410"/>
        <end position="430"/>
    </location>
</feature>
<proteinExistence type="inferred from homology"/>
<feature type="transmembrane region" description="Helical" evidence="8">
    <location>
        <begin position="185"/>
        <end position="206"/>
    </location>
</feature>
<organism evidence="10 11">
    <name type="scientific">Penicillium steckii</name>
    <dbReference type="NCBI Taxonomy" id="303698"/>
    <lineage>
        <taxon>Eukaryota</taxon>
        <taxon>Fungi</taxon>
        <taxon>Dikarya</taxon>
        <taxon>Ascomycota</taxon>
        <taxon>Pezizomycotina</taxon>
        <taxon>Eurotiomycetes</taxon>
        <taxon>Eurotiomycetidae</taxon>
        <taxon>Eurotiales</taxon>
        <taxon>Aspergillaceae</taxon>
        <taxon>Penicillium</taxon>
    </lineage>
</organism>
<dbReference type="Pfam" id="PF00083">
    <property type="entry name" value="Sugar_tr"/>
    <property type="match status" value="1"/>
</dbReference>
<feature type="transmembrane region" description="Helical" evidence="8">
    <location>
        <begin position="97"/>
        <end position="115"/>
    </location>
</feature>
<evidence type="ECO:0000313" key="10">
    <source>
        <dbReference type="EMBL" id="OQE19523.1"/>
    </source>
</evidence>
<dbReference type="InterPro" id="IPR020846">
    <property type="entry name" value="MFS_dom"/>
</dbReference>
<protein>
    <recommendedName>
        <fullName evidence="9">Major facilitator superfamily (MFS) profile domain-containing protein</fullName>
    </recommendedName>
</protein>
<feature type="transmembrane region" description="Helical" evidence="8">
    <location>
        <begin position="12"/>
        <end position="33"/>
    </location>
</feature>
<evidence type="ECO:0000313" key="11">
    <source>
        <dbReference type="Proteomes" id="UP000191285"/>
    </source>
</evidence>
<dbReference type="PANTHER" id="PTHR48022">
    <property type="entry name" value="PLASTIDIC GLUCOSE TRANSPORTER 4"/>
    <property type="match status" value="1"/>
</dbReference>
<accession>A0A1V6T195</accession>
<feature type="transmembrane region" description="Helical" evidence="8">
    <location>
        <begin position="121"/>
        <end position="141"/>
    </location>
</feature>
<dbReference type="InterPro" id="IPR005828">
    <property type="entry name" value="MFS_sugar_transport-like"/>
</dbReference>
<dbReference type="Gene3D" id="1.20.1250.20">
    <property type="entry name" value="MFS general substrate transporter like domains"/>
    <property type="match status" value="1"/>
</dbReference>
<evidence type="ECO:0000256" key="8">
    <source>
        <dbReference type="SAM" id="Phobius"/>
    </source>
</evidence>
<comment type="similarity">
    <text evidence="2 7">Belongs to the major facilitator superfamily. Sugar transporter (TC 2.A.1.1) family.</text>
</comment>
<name>A0A1V6T195_9EURO</name>
<dbReference type="GO" id="GO:0016020">
    <property type="term" value="C:membrane"/>
    <property type="evidence" value="ECO:0007669"/>
    <property type="project" value="UniProtKB-SubCell"/>
</dbReference>
<evidence type="ECO:0000256" key="6">
    <source>
        <dbReference type="ARBA" id="ARBA00023136"/>
    </source>
</evidence>
<dbReference type="InterPro" id="IPR036259">
    <property type="entry name" value="MFS_trans_sf"/>
</dbReference>
<dbReference type="InterPro" id="IPR003663">
    <property type="entry name" value="Sugar/inositol_transpt"/>
</dbReference>
<dbReference type="InterPro" id="IPR005829">
    <property type="entry name" value="Sugar_transporter_CS"/>
</dbReference>
<dbReference type="SUPFAM" id="SSF103473">
    <property type="entry name" value="MFS general substrate transporter"/>
    <property type="match status" value="1"/>
</dbReference>
<feature type="transmembrane region" description="Helical" evidence="8">
    <location>
        <begin position="161"/>
        <end position="179"/>
    </location>
</feature>
<dbReference type="PROSITE" id="PS50850">
    <property type="entry name" value="MFS"/>
    <property type="match status" value="1"/>
</dbReference>
<feature type="transmembrane region" description="Helical" evidence="8">
    <location>
        <begin position="368"/>
        <end position="390"/>
    </location>
</feature>
<dbReference type="OrthoDB" id="6133115at2759"/>
<feature type="transmembrane region" description="Helical" evidence="8">
    <location>
        <begin position="316"/>
        <end position="336"/>
    </location>
</feature>
<evidence type="ECO:0000256" key="5">
    <source>
        <dbReference type="ARBA" id="ARBA00022989"/>
    </source>
</evidence>
<evidence type="ECO:0000256" key="2">
    <source>
        <dbReference type="ARBA" id="ARBA00010992"/>
    </source>
</evidence>
<feature type="transmembrane region" description="Helical" evidence="8">
    <location>
        <begin position="274"/>
        <end position="296"/>
    </location>
</feature>
<keyword evidence="5 8" id="KW-1133">Transmembrane helix</keyword>
<dbReference type="PROSITE" id="PS00216">
    <property type="entry name" value="SUGAR_TRANSPORT_1"/>
    <property type="match status" value="1"/>
</dbReference>
<keyword evidence="3 7" id="KW-0813">Transport</keyword>
<comment type="caution">
    <text evidence="10">The sequence shown here is derived from an EMBL/GenBank/DDBJ whole genome shotgun (WGS) entry which is preliminary data.</text>
</comment>
<evidence type="ECO:0000256" key="7">
    <source>
        <dbReference type="RuleBase" id="RU003346"/>
    </source>
</evidence>
<evidence type="ECO:0000256" key="3">
    <source>
        <dbReference type="ARBA" id="ARBA00022448"/>
    </source>
</evidence>
<dbReference type="EMBL" id="MLKD01000015">
    <property type="protein sequence ID" value="OQE19523.1"/>
    <property type="molecule type" value="Genomic_DNA"/>
</dbReference>
<dbReference type="NCBIfam" id="TIGR00879">
    <property type="entry name" value="SP"/>
    <property type="match status" value="1"/>
</dbReference>
<keyword evidence="6 8" id="KW-0472">Membrane</keyword>
<evidence type="ECO:0000259" key="9">
    <source>
        <dbReference type="PROSITE" id="PS50850"/>
    </source>
</evidence>
<evidence type="ECO:0000256" key="4">
    <source>
        <dbReference type="ARBA" id="ARBA00022692"/>
    </source>
</evidence>
<feature type="transmembrane region" description="Helical" evidence="8">
    <location>
        <begin position="70"/>
        <end position="90"/>
    </location>
</feature>
<feature type="transmembrane region" description="Helical" evidence="8">
    <location>
        <begin position="437"/>
        <end position="456"/>
    </location>
</feature>
<dbReference type="PRINTS" id="PR00171">
    <property type="entry name" value="SUGRTRNSPORT"/>
</dbReference>
<sequence>MGRFLGCRGNSLNIVAILGVLMPGILSVGYNAASLGGVLSFSSFEAQFPAIDVNHSANSSQTSTLQGTVVAVYAIGGFIGTFACIWIGDILGRRRTIMVAAIAQIIGAALNASAYKLSQLIISRLTIGVGTGAILGTVPLWQSEISPAHKRGTHVVTKGVFSGLGSALALFLEFGMSFMPGSITWRLPSAFPIFLCSVILCFMFHLPESPRWLLCHNRTLEAREVLAALTDTSTDSDVVESRISEVRASLDAAGGKTSLLQACRGGSQRTLNRALLAAGGMLFVQLTGSTVTTFYTTKIFEEDLGLSETTSRLLAGAYQLVGPIGGIFSVLTIEAFGRRKLMMLSATGNTTCLALVASLGSQATNASLAHAAVFFLFLFHFSYIIGFGGIPYLYATEVAPLHLRTTINSFSISISWAFSILIANVTPIAFDKMGQKYFFIFAAFNATIVPFVYFLFPETSGRELEEIDEIFTISKGPLDVVKQAKTLPKRDLNVDSVQEKFKSDLPSTPV</sequence>
<feature type="domain" description="Major facilitator superfamily (MFS) profile" evidence="9">
    <location>
        <begin position="17"/>
        <end position="460"/>
    </location>
</feature>
<evidence type="ECO:0000256" key="1">
    <source>
        <dbReference type="ARBA" id="ARBA00004141"/>
    </source>
</evidence>